<dbReference type="Proteomes" id="UP000276282">
    <property type="component" value="Unassembled WGS sequence"/>
</dbReference>
<evidence type="ECO:0000313" key="8">
    <source>
        <dbReference type="EMBL" id="RKS55069.1"/>
    </source>
</evidence>
<evidence type="ECO:0000256" key="7">
    <source>
        <dbReference type="ARBA" id="ARBA00023237"/>
    </source>
</evidence>
<dbReference type="GO" id="GO:0015562">
    <property type="term" value="F:efflux transmembrane transporter activity"/>
    <property type="evidence" value="ECO:0007669"/>
    <property type="project" value="InterPro"/>
</dbReference>
<organism evidence="8 9">
    <name type="scientific">Gillisia mitskevichiae</name>
    <dbReference type="NCBI Taxonomy" id="270921"/>
    <lineage>
        <taxon>Bacteria</taxon>
        <taxon>Pseudomonadati</taxon>
        <taxon>Bacteroidota</taxon>
        <taxon>Flavobacteriia</taxon>
        <taxon>Flavobacteriales</taxon>
        <taxon>Flavobacteriaceae</taxon>
        <taxon>Gillisia</taxon>
    </lineage>
</organism>
<comment type="similarity">
    <text evidence="2">Belongs to the outer membrane factor (OMF) (TC 1.B.17) family.</text>
</comment>
<name>A0A495PXZ0_9FLAO</name>
<dbReference type="EMBL" id="RBLG01000001">
    <property type="protein sequence ID" value="RKS55069.1"/>
    <property type="molecule type" value="Genomic_DNA"/>
</dbReference>
<dbReference type="Gene3D" id="1.20.1600.10">
    <property type="entry name" value="Outer membrane efflux proteins (OEP)"/>
    <property type="match status" value="1"/>
</dbReference>
<evidence type="ECO:0000256" key="1">
    <source>
        <dbReference type="ARBA" id="ARBA00004442"/>
    </source>
</evidence>
<protein>
    <submittedName>
        <fullName evidence="8">Outer membrane protein TolC</fullName>
    </submittedName>
</protein>
<accession>A0A495PXZ0</accession>
<keyword evidence="6" id="KW-0472">Membrane</keyword>
<dbReference type="InterPro" id="IPR003423">
    <property type="entry name" value="OMP_efflux"/>
</dbReference>
<dbReference type="GO" id="GO:0009279">
    <property type="term" value="C:cell outer membrane"/>
    <property type="evidence" value="ECO:0007669"/>
    <property type="project" value="UniProtKB-SubCell"/>
</dbReference>
<evidence type="ECO:0000256" key="3">
    <source>
        <dbReference type="ARBA" id="ARBA00022448"/>
    </source>
</evidence>
<keyword evidence="3" id="KW-0813">Transport</keyword>
<keyword evidence="7" id="KW-0998">Cell outer membrane</keyword>
<dbReference type="AlphaFoldDB" id="A0A495PXZ0"/>
<keyword evidence="9" id="KW-1185">Reference proteome</keyword>
<evidence type="ECO:0000313" key="9">
    <source>
        <dbReference type="Proteomes" id="UP000276282"/>
    </source>
</evidence>
<dbReference type="RefSeq" id="WP_121343908.1">
    <property type="nucleotide sequence ID" value="NZ_RBLG01000001.1"/>
</dbReference>
<comment type="caution">
    <text evidence="8">The sequence shown here is derived from an EMBL/GenBank/DDBJ whole genome shotgun (WGS) entry which is preliminary data.</text>
</comment>
<dbReference type="SUPFAM" id="SSF56954">
    <property type="entry name" value="Outer membrane efflux proteins (OEP)"/>
    <property type="match status" value="1"/>
</dbReference>
<dbReference type="InterPro" id="IPR051906">
    <property type="entry name" value="TolC-like"/>
</dbReference>
<reference evidence="8 9" key="1">
    <citation type="submission" date="2018-10" db="EMBL/GenBank/DDBJ databases">
        <title>Genomic Encyclopedia of Archaeal and Bacterial Type Strains, Phase II (KMG-II): from individual species to whole genera.</title>
        <authorList>
            <person name="Goeker M."/>
        </authorList>
    </citation>
    <scope>NUCLEOTIDE SEQUENCE [LARGE SCALE GENOMIC DNA]</scope>
    <source>
        <strain evidence="8 9">DSM 19839</strain>
    </source>
</reference>
<dbReference type="PANTHER" id="PTHR30026:SF20">
    <property type="entry name" value="OUTER MEMBRANE PROTEIN TOLC"/>
    <property type="match status" value="1"/>
</dbReference>
<keyword evidence="4" id="KW-1134">Transmembrane beta strand</keyword>
<dbReference type="GO" id="GO:0015288">
    <property type="term" value="F:porin activity"/>
    <property type="evidence" value="ECO:0007669"/>
    <property type="project" value="TreeGrafter"/>
</dbReference>
<proteinExistence type="inferred from homology"/>
<sequence length="416" mass="47354">MKNIKIYTLFLSAFMLLGIQELKAQETLEEYLEIAIKNNPKLQSEYAQFEAAMRKSPQVSSLPDPTLTMSGLGRMVETRVGAQEARFNLMQMFPWFGTLKARESAANLKAEAKFQSYLNSQNQLIFEVKSIYAELYALSEVIEIKEKNLSILGSYRELALSRFKSGAGAMVNVVKVDIDKDGAFTEIELLKDQLRPLRVKFNLMLNREATSAVIIKDTLIIPNNPEFDNYEEVLNKHPMLMGLEKQKESYLAQEIVAEKEGLPNIGLGVDYSIISKRADANPEGNGMDAFMPMVSVSLPIFRKKYKAAKEEAKFMSVSVENEMQQVKNELHSTLEMTLYEFRKSEKLVELYNKQLQSSTQANKLYISAFSNATGNFEEVLRMNQDILLLQTQKIEALKDGFIAKAKLDYLMIKNYK</sequence>
<dbReference type="PANTHER" id="PTHR30026">
    <property type="entry name" value="OUTER MEMBRANE PROTEIN TOLC"/>
    <property type="match status" value="1"/>
</dbReference>
<comment type="subcellular location">
    <subcellularLocation>
        <location evidence="1">Cell outer membrane</location>
    </subcellularLocation>
</comment>
<evidence type="ECO:0000256" key="2">
    <source>
        <dbReference type="ARBA" id="ARBA00007613"/>
    </source>
</evidence>
<evidence type="ECO:0000256" key="4">
    <source>
        <dbReference type="ARBA" id="ARBA00022452"/>
    </source>
</evidence>
<keyword evidence="5" id="KW-0812">Transmembrane</keyword>
<evidence type="ECO:0000256" key="5">
    <source>
        <dbReference type="ARBA" id="ARBA00022692"/>
    </source>
</evidence>
<evidence type="ECO:0000256" key="6">
    <source>
        <dbReference type="ARBA" id="ARBA00023136"/>
    </source>
</evidence>
<dbReference type="Pfam" id="PF02321">
    <property type="entry name" value="OEP"/>
    <property type="match status" value="1"/>
</dbReference>
<dbReference type="GO" id="GO:1990281">
    <property type="term" value="C:efflux pump complex"/>
    <property type="evidence" value="ECO:0007669"/>
    <property type="project" value="TreeGrafter"/>
</dbReference>
<dbReference type="OrthoDB" id="1680428at2"/>
<gene>
    <name evidence="8" type="ORF">BC962_0024</name>
</gene>